<feature type="transmembrane region" description="Helical" evidence="10">
    <location>
        <begin position="138"/>
        <end position="158"/>
    </location>
</feature>
<evidence type="ECO:0000256" key="7">
    <source>
        <dbReference type="PROSITE-ProRule" id="PRU00267"/>
    </source>
</evidence>
<dbReference type="SUPFAM" id="SSF47095">
    <property type="entry name" value="HMG-box"/>
    <property type="match status" value="1"/>
</dbReference>
<dbReference type="eggNOG" id="KOG1134">
    <property type="taxonomic scope" value="Eukaryota"/>
</dbReference>
<keyword evidence="7" id="KW-0238">DNA-binding</keyword>
<evidence type="ECO:0000256" key="4">
    <source>
        <dbReference type="ARBA" id="ARBA00022692"/>
    </source>
</evidence>
<evidence type="ECO:0000256" key="5">
    <source>
        <dbReference type="ARBA" id="ARBA00022989"/>
    </source>
</evidence>
<feature type="region of interest" description="Disordered" evidence="9">
    <location>
        <begin position="911"/>
        <end position="992"/>
    </location>
</feature>
<feature type="transmembrane region" description="Helical" evidence="10">
    <location>
        <begin position="95"/>
        <end position="118"/>
    </location>
</feature>
<feature type="transmembrane region" description="Helical" evidence="10">
    <location>
        <begin position="448"/>
        <end position="470"/>
    </location>
</feature>
<feature type="region of interest" description="Disordered" evidence="9">
    <location>
        <begin position="825"/>
        <end position="870"/>
    </location>
</feature>
<keyword evidence="3" id="KW-0813">Transport</keyword>
<proteinExistence type="inferred from homology"/>
<evidence type="ECO:0000256" key="3">
    <source>
        <dbReference type="ARBA" id="ARBA00022448"/>
    </source>
</evidence>
<feature type="transmembrane region" description="Helical" evidence="10">
    <location>
        <begin position="593"/>
        <end position="611"/>
    </location>
</feature>
<evidence type="ECO:0000313" key="13">
    <source>
        <dbReference type="Proteomes" id="UP000002729"/>
    </source>
</evidence>
<comment type="subcellular location">
    <subcellularLocation>
        <location evidence="1">Membrane</location>
        <topology evidence="1">Multi-pass membrane protein</topology>
    </subcellularLocation>
</comment>
<evidence type="ECO:0000259" key="11">
    <source>
        <dbReference type="PROSITE" id="PS50118"/>
    </source>
</evidence>
<feature type="coiled-coil region" evidence="8">
    <location>
        <begin position="264"/>
        <end position="291"/>
    </location>
</feature>
<dbReference type="AlphaFoldDB" id="F0Y5I3"/>
<sequence>MSTPLPSGRWVEIVATVQSNLLIGASLLALFELGRSKRSVYQCRLRHRPGRAIPVARTPLGWARDVSRVDWDELRDKVGLDAFYALRFLRVCRNLFGAAAAAAVVTVGPAFASCSGGAAGFYRWTLGNCDGEADRARLWAAVAFAYAFSALALGLVEVESRRYLRDRLGWLRRGDGSDSPQARCSVLVERVPPRLRSDAALRRYFEALFGDRAVHSAVSFVDTADVAAALDARDRALDAYEWEVLGSTSADYASLEGSVARGRAATLRRRLADADAAVVEAQQAIAAARRRRELRSAGGDDDDDGASALHVITAELEGAAAFLGAVAGVNDAVKKHLGDGASSTGVVTFFSPALAAEAAQLVLTSRPGDVSATLAPPRSDLVWRNVSAPARDVAERLRAADAGLVLLAAVYAPLVASVQALCNLDVLAKYVPFIAPLASDPRYERSRALVSGLLPVYALLALLGVLPLILEALAVGYAGAKTRSEAHGWVAARYASFQLLQIFVTVASGSLLSVFERFLDHPKSLLDLLGRALPGMGAYFLQLVVAKICFALAFELARPVALVSVVARQGYTRRATVPARVRRRLRAPSDFDYGSYLPDFFMVVVVGAIYAPIAPPVVAAVALYFAGAELVYAHQFLCVYVARYETGGSQTWPHLSACFFLALAVGQATLAGQLLILEAPEAAAALAPLLLLTLKARSDVRENYEEPARFLDRESSVRFGLYSRRAAHHAALAARSLSLSFSCDLDGDDDSAVAGGGAATGAKLAADYYLQPALAAPPGMTDAEYAVNVAMERALRGQAEALLAQANAYSRALGHEEKMVATKVDEPAAKGKKAKKVKDPNAPKRPPTGYQLFSAHKRKKKGDEMPKGKAGMTYIAGKWQEIGEEGKKKWQGKAEDGQKQYAIDKAAYDAAGGAGAAAAAPADGSAAPKDGAAPKRSISFDASVDGSEKTSEKKKKKKAKKDAPPPPPPKADSSSDESSSSSSESDSDSDSD</sequence>
<dbReference type="RefSeq" id="XP_009035827.1">
    <property type="nucleotide sequence ID" value="XM_009037579.1"/>
</dbReference>
<evidence type="ECO:0000313" key="12">
    <source>
        <dbReference type="EMBL" id="EGB09792.1"/>
    </source>
</evidence>
<organism evidence="13">
    <name type="scientific">Aureococcus anophagefferens</name>
    <name type="common">Harmful bloom alga</name>
    <dbReference type="NCBI Taxonomy" id="44056"/>
    <lineage>
        <taxon>Eukaryota</taxon>
        <taxon>Sar</taxon>
        <taxon>Stramenopiles</taxon>
        <taxon>Ochrophyta</taxon>
        <taxon>Pelagophyceae</taxon>
        <taxon>Pelagomonadales</taxon>
        <taxon>Pelagomonadaceae</taxon>
        <taxon>Aureococcus</taxon>
    </lineage>
</organism>
<protein>
    <recommendedName>
        <fullName evidence="11">HMG box domain-containing protein</fullName>
    </recommendedName>
</protein>
<gene>
    <name evidence="12" type="ORF">AURANDRAFT_63129</name>
</gene>
<keyword evidence="7" id="KW-0539">Nucleus</keyword>
<dbReference type="InParanoid" id="F0Y5I3"/>
<feature type="compositionally biased region" description="Low complexity" evidence="9">
    <location>
        <begin position="911"/>
        <end position="935"/>
    </location>
</feature>
<dbReference type="GO" id="GO:0005886">
    <property type="term" value="C:plasma membrane"/>
    <property type="evidence" value="ECO:0007669"/>
    <property type="project" value="TreeGrafter"/>
</dbReference>
<evidence type="ECO:0000256" key="1">
    <source>
        <dbReference type="ARBA" id="ARBA00004141"/>
    </source>
</evidence>
<evidence type="ECO:0000256" key="8">
    <source>
        <dbReference type="SAM" id="Coils"/>
    </source>
</evidence>
<feature type="domain" description="HMG box" evidence="11">
    <location>
        <begin position="843"/>
        <end position="909"/>
    </location>
</feature>
<dbReference type="PANTHER" id="PTHR13018">
    <property type="entry name" value="PROBABLE MEMBRANE PROTEIN DUF221-RELATED"/>
    <property type="match status" value="1"/>
</dbReference>
<name>F0Y5I3_AURAN</name>
<dbReference type="InterPro" id="IPR045122">
    <property type="entry name" value="Csc1-like"/>
</dbReference>
<accession>F0Y5I3</accession>
<keyword evidence="8" id="KW-0175">Coiled coil</keyword>
<dbReference type="GO" id="GO:0005634">
    <property type="term" value="C:nucleus"/>
    <property type="evidence" value="ECO:0007669"/>
    <property type="project" value="UniProtKB-UniRule"/>
</dbReference>
<dbReference type="Proteomes" id="UP000002729">
    <property type="component" value="Unassembled WGS sequence"/>
</dbReference>
<reference evidence="12 13" key="1">
    <citation type="journal article" date="2011" name="Proc. Natl. Acad. Sci. U.S.A.">
        <title>Niche of harmful alga Aureococcus anophagefferens revealed through ecogenomics.</title>
        <authorList>
            <person name="Gobler C.J."/>
            <person name="Berry D.L."/>
            <person name="Dyhrman S.T."/>
            <person name="Wilhelm S.W."/>
            <person name="Salamov A."/>
            <person name="Lobanov A.V."/>
            <person name="Zhang Y."/>
            <person name="Collier J.L."/>
            <person name="Wurch L.L."/>
            <person name="Kustka A.B."/>
            <person name="Dill B.D."/>
            <person name="Shah M."/>
            <person name="VerBerkmoes N.C."/>
            <person name="Kuo A."/>
            <person name="Terry A."/>
            <person name="Pangilinan J."/>
            <person name="Lindquist E.A."/>
            <person name="Lucas S."/>
            <person name="Paulsen I.T."/>
            <person name="Hattenrath-Lehmann T.K."/>
            <person name="Talmage S.C."/>
            <person name="Walker E.A."/>
            <person name="Koch F."/>
            <person name="Burson A.M."/>
            <person name="Marcoval M.A."/>
            <person name="Tang Y.Z."/>
            <person name="Lecleir G.R."/>
            <person name="Coyne K.J."/>
            <person name="Berg G.M."/>
            <person name="Bertrand E.M."/>
            <person name="Saito M.A."/>
            <person name="Gladyshev V.N."/>
            <person name="Grigoriev I.V."/>
        </authorList>
    </citation>
    <scope>NUCLEOTIDE SEQUENCE [LARGE SCALE GENOMIC DNA]</scope>
    <source>
        <strain evidence="13">CCMP 1984</strain>
    </source>
</reference>
<feature type="transmembrane region" description="Helical" evidence="10">
    <location>
        <begin position="404"/>
        <end position="428"/>
    </location>
</feature>
<dbReference type="OMA" id="KICFALA"/>
<keyword evidence="6 10" id="KW-0472">Membrane</keyword>
<feature type="transmembrane region" description="Helical" evidence="10">
    <location>
        <begin position="617"/>
        <end position="642"/>
    </location>
</feature>
<dbReference type="EMBL" id="GL833125">
    <property type="protein sequence ID" value="EGB09792.1"/>
    <property type="molecule type" value="Genomic_DNA"/>
</dbReference>
<dbReference type="InterPro" id="IPR036910">
    <property type="entry name" value="HMG_box_dom_sf"/>
</dbReference>
<dbReference type="Pfam" id="PF13967">
    <property type="entry name" value="RSN1_TM"/>
    <property type="match status" value="1"/>
</dbReference>
<dbReference type="PANTHER" id="PTHR13018:SF5">
    <property type="entry name" value="RE44586P"/>
    <property type="match status" value="1"/>
</dbReference>
<dbReference type="OrthoDB" id="1689567at2759"/>
<dbReference type="GO" id="GO:0005227">
    <property type="term" value="F:calcium-activated cation channel activity"/>
    <property type="evidence" value="ECO:0007669"/>
    <property type="project" value="InterPro"/>
</dbReference>
<dbReference type="PROSITE" id="PS50118">
    <property type="entry name" value="HMG_BOX_2"/>
    <property type="match status" value="1"/>
</dbReference>
<dbReference type="SMART" id="SM00398">
    <property type="entry name" value="HMG"/>
    <property type="match status" value="1"/>
</dbReference>
<dbReference type="InterPro" id="IPR032880">
    <property type="entry name" value="CSC1/OSCA1-like_N"/>
</dbReference>
<dbReference type="Gene3D" id="1.10.30.10">
    <property type="entry name" value="High mobility group box domain"/>
    <property type="match status" value="1"/>
</dbReference>
<keyword evidence="4 10" id="KW-0812">Transmembrane</keyword>
<feature type="transmembrane region" description="Helical" evidence="10">
    <location>
        <begin position="491"/>
        <end position="515"/>
    </location>
</feature>
<feature type="transmembrane region" description="Helical" evidence="10">
    <location>
        <begin position="535"/>
        <end position="554"/>
    </location>
</feature>
<dbReference type="Pfam" id="PF02714">
    <property type="entry name" value="RSN1_7TM"/>
    <property type="match status" value="1"/>
</dbReference>
<dbReference type="Pfam" id="PF00505">
    <property type="entry name" value="HMG_box"/>
    <property type="match status" value="1"/>
</dbReference>
<keyword evidence="5 10" id="KW-1133">Transmembrane helix</keyword>
<feature type="DNA-binding region" description="HMG box" evidence="7">
    <location>
        <begin position="843"/>
        <end position="909"/>
    </location>
</feature>
<dbReference type="GeneID" id="20224196"/>
<evidence type="ECO:0000256" key="2">
    <source>
        <dbReference type="ARBA" id="ARBA00007779"/>
    </source>
</evidence>
<comment type="similarity">
    <text evidence="2">Belongs to the CSC1 (TC 1.A.17) family.</text>
</comment>
<dbReference type="InterPro" id="IPR003864">
    <property type="entry name" value="CSC1/OSCA1-like_7TM"/>
</dbReference>
<keyword evidence="13" id="KW-1185">Reference proteome</keyword>
<feature type="transmembrane region" description="Helical" evidence="10">
    <location>
        <begin position="654"/>
        <end position="676"/>
    </location>
</feature>
<evidence type="ECO:0000256" key="9">
    <source>
        <dbReference type="SAM" id="MobiDB-lite"/>
    </source>
</evidence>
<dbReference type="KEGG" id="aaf:AURANDRAFT_63129"/>
<dbReference type="InterPro" id="IPR009071">
    <property type="entry name" value="HMG_box_dom"/>
</dbReference>
<evidence type="ECO:0000256" key="10">
    <source>
        <dbReference type="SAM" id="Phobius"/>
    </source>
</evidence>
<dbReference type="GO" id="GO:0003677">
    <property type="term" value="F:DNA binding"/>
    <property type="evidence" value="ECO:0007669"/>
    <property type="project" value="UniProtKB-UniRule"/>
</dbReference>
<feature type="transmembrane region" description="Helical" evidence="10">
    <location>
        <begin position="13"/>
        <end position="31"/>
    </location>
</feature>
<evidence type="ECO:0000256" key="6">
    <source>
        <dbReference type="ARBA" id="ARBA00023136"/>
    </source>
</evidence>